<dbReference type="InterPro" id="IPR002919">
    <property type="entry name" value="TIL_dom"/>
</dbReference>
<dbReference type="InterPro" id="IPR014853">
    <property type="entry name" value="VWF/SSPO/ZAN-like_Cys-rich_dom"/>
</dbReference>
<dbReference type="CDD" id="cd19941">
    <property type="entry name" value="TIL"/>
    <property type="match status" value="2"/>
</dbReference>
<dbReference type="Pfam" id="PF01826">
    <property type="entry name" value="TIL"/>
    <property type="match status" value="2"/>
</dbReference>
<dbReference type="OrthoDB" id="6114226at2759"/>
<dbReference type="Pfam" id="PF00094">
    <property type="entry name" value="VWD"/>
    <property type="match status" value="2"/>
</dbReference>
<gene>
    <name evidence="5" type="ORF">KP79_PYT01259</name>
</gene>
<evidence type="ECO:0000256" key="1">
    <source>
        <dbReference type="ARBA" id="ARBA00022536"/>
    </source>
</evidence>
<dbReference type="SMART" id="SM00832">
    <property type="entry name" value="C8"/>
    <property type="match status" value="1"/>
</dbReference>
<comment type="caution">
    <text evidence="5">The sequence shown here is derived from an EMBL/GenBank/DDBJ whole genome shotgun (WGS) entry which is preliminary data.</text>
</comment>
<organism evidence="5 6">
    <name type="scientific">Mizuhopecten yessoensis</name>
    <name type="common">Japanese scallop</name>
    <name type="synonym">Patinopecten yessoensis</name>
    <dbReference type="NCBI Taxonomy" id="6573"/>
    <lineage>
        <taxon>Eukaryota</taxon>
        <taxon>Metazoa</taxon>
        <taxon>Spiralia</taxon>
        <taxon>Lophotrochozoa</taxon>
        <taxon>Mollusca</taxon>
        <taxon>Bivalvia</taxon>
        <taxon>Autobranchia</taxon>
        <taxon>Pteriomorphia</taxon>
        <taxon>Pectinida</taxon>
        <taxon>Pectinoidea</taxon>
        <taxon>Pectinidae</taxon>
        <taxon>Mizuhopecten</taxon>
    </lineage>
</organism>
<dbReference type="PROSITE" id="PS51233">
    <property type="entry name" value="VWFD"/>
    <property type="match status" value="2"/>
</dbReference>
<evidence type="ECO:0000313" key="5">
    <source>
        <dbReference type="EMBL" id="OWF48082.1"/>
    </source>
</evidence>
<dbReference type="Pfam" id="PF12947">
    <property type="entry name" value="EGF_3"/>
    <property type="match status" value="2"/>
</dbReference>
<keyword evidence="1" id="KW-0245">EGF-like domain</keyword>
<dbReference type="PANTHER" id="PTHR11339:SF395">
    <property type="entry name" value="GH18 DOMAIN-CONTAINING PROTEIN"/>
    <property type="match status" value="1"/>
</dbReference>
<keyword evidence="2" id="KW-1015">Disulfide bond</keyword>
<dbReference type="InterPro" id="IPR036084">
    <property type="entry name" value="Ser_inhib-like_sf"/>
</dbReference>
<feature type="domain" description="VWFD" evidence="4">
    <location>
        <begin position="667"/>
        <end position="856"/>
    </location>
</feature>
<name>A0A210QH66_MIZYE</name>
<evidence type="ECO:0000256" key="3">
    <source>
        <dbReference type="ARBA" id="ARBA00023180"/>
    </source>
</evidence>
<reference evidence="5 6" key="1">
    <citation type="journal article" date="2017" name="Nat. Ecol. Evol.">
        <title>Scallop genome provides insights into evolution of bilaterian karyotype and development.</title>
        <authorList>
            <person name="Wang S."/>
            <person name="Zhang J."/>
            <person name="Jiao W."/>
            <person name="Li J."/>
            <person name="Xun X."/>
            <person name="Sun Y."/>
            <person name="Guo X."/>
            <person name="Huan P."/>
            <person name="Dong B."/>
            <person name="Zhang L."/>
            <person name="Hu X."/>
            <person name="Sun X."/>
            <person name="Wang J."/>
            <person name="Zhao C."/>
            <person name="Wang Y."/>
            <person name="Wang D."/>
            <person name="Huang X."/>
            <person name="Wang R."/>
            <person name="Lv J."/>
            <person name="Li Y."/>
            <person name="Zhang Z."/>
            <person name="Liu B."/>
            <person name="Lu W."/>
            <person name="Hui Y."/>
            <person name="Liang J."/>
            <person name="Zhou Z."/>
            <person name="Hou R."/>
            <person name="Li X."/>
            <person name="Liu Y."/>
            <person name="Li H."/>
            <person name="Ning X."/>
            <person name="Lin Y."/>
            <person name="Zhao L."/>
            <person name="Xing Q."/>
            <person name="Dou J."/>
            <person name="Li Y."/>
            <person name="Mao J."/>
            <person name="Guo H."/>
            <person name="Dou H."/>
            <person name="Li T."/>
            <person name="Mu C."/>
            <person name="Jiang W."/>
            <person name="Fu Q."/>
            <person name="Fu X."/>
            <person name="Miao Y."/>
            <person name="Liu J."/>
            <person name="Yu Q."/>
            <person name="Li R."/>
            <person name="Liao H."/>
            <person name="Li X."/>
            <person name="Kong Y."/>
            <person name="Jiang Z."/>
            <person name="Chourrout D."/>
            <person name="Li R."/>
            <person name="Bao Z."/>
        </authorList>
    </citation>
    <scope>NUCLEOTIDE SEQUENCE [LARGE SCALE GENOMIC DNA]</scope>
    <source>
        <strain evidence="5 6">PY_sf001</strain>
    </source>
</reference>
<dbReference type="InterPro" id="IPR000742">
    <property type="entry name" value="EGF"/>
</dbReference>
<protein>
    <submittedName>
        <fullName evidence="5">Zonadhesin</fullName>
    </submittedName>
</protein>
<evidence type="ECO:0000313" key="6">
    <source>
        <dbReference type="Proteomes" id="UP000242188"/>
    </source>
</evidence>
<dbReference type="PANTHER" id="PTHR11339">
    <property type="entry name" value="EXTRACELLULAR MATRIX GLYCOPROTEIN RELATED"/>
    <property type="match status" value="1"/>
</dbReference>
<feature type="domain" description="VWFD" evidence="4">
    <location>
        <begin position="1"/>
        <end position="168"/>
    </location>
</feature>
<keyword evidence="3" id="KW-0325">Glycoprotein</keyword>
<sequence length="1152" mass="126462">MMIHFMGTCMYTLTKSTIMGDPCAFNVEVKNEHRKGKTHVAYSRMAFVEILNKRIEILPSRAVKIDGVRIYLPYSKGGISLGISGRHVQLTTECNVKVQWDGRSNIKVTVPKVYDSQMTGLCGDCNGKQDDYQTKEGKDVSGEKNKFVLIGNSYTVADVSDDPAKVCKPDNDQFEKCNKDNLPLASQYCGILKALDGPFGKVLQMKDEQFQLLADETFDSCLIDVCANVKNPKEAACSSIEAFATYLEDSNFIVDWRTQDLCPLTCDENMVPSIAAEACPENCVEDTNMPDYMCEMPVTEGCVCREGFVLSDTQCVKREDCGCSHKGQYYKIDDEHVSDDCKDVYRCQRNETSTMNIVAQLDGCSKDAECVINDGLRQCVCNPGYGGNGKYCTKIPPPYVCPSGAMEETVNCEKGTCAIGDGHTKVLNVAPVMESGKEECYKTEWFEVSRSSITILQPGCDSEFVVCYQQTSFVCPIGLMSETITCEKGNCLVSDGYVKLIDAYAVITGEKKSCFESTWYQLEANSITITQPGCGSVFQVCYEQKIEVKLSTIQPIECSSTQVIGCSGKIGEKVYCPMKGKGRILKVDIPDSWSRSDSSKPCDKSMVDFNDKGIWLSDDCLAADAEACIGKAVCRSPCGSNAECEDGNCKCKEGMQGDPYKECFKMCSCRAYGTLHYRQFDGENLDFGGACTYVLSQLEDQTKQCSYIVEVTNKELQGQKKGVVTNSVTVQIYGQKIDLFKKQKVKVDNQSVTLPYRTPSGKIDIVKRGSTVNVIASECNIIVSYNGRRNTVVRVPKTKADTATGICGNCNSERNDDYIVQNSVEIPSGDPNRATTFITEYLVKDSGDNLNNAKCLKPVQQPICPSGIQMILKRLACNMVDVSSLRSLATSPFSTCMKFNAAEATAISNACLNDACMLFKDIKKLKSAACAVYENYAALCREEYGISVTGWRFRTNCRIKCGDNMEYTDSATGCQPTCGPPPPAEMCTLPYEGCVCKMGYLLSGDKCVKESECGCVTPLGKHMQIGDQLTEDCDGSYECIDDNGIPSVKYIRKGSGCFENAKCVKVEGNFKCRCNEGFNGDGITSCDELLPVVNEEEEGLLEPTVGPLAIPVDDINECSTGQHTCSQFADCINEVPEFSGTCKNWGKTTHIS</sequence>
<dbReference type="STRING" id="6573.A0A210QH66"/>
<dbReference type="Proteomes" id="UP000242188">
    <property type="component" value="Unassembled WGS sequence"/>
</dbReference>
<dbReference type="EMBL" id="NEDP02003730">
    <property type="protein sequence ID" value="OWF48082.1"/>
    <property type="molecule type" value="Genomic_DNA"/>
</dbReference>
<proteinExistence type="predicted"/>
<dbReference type="Gene3D" id="2.10.25.10">
    <property type="entry name" value="Laminin"/>
    <property type="match status" value="5"/>
</dbReference>
<accession>A0A210QH66</accession>
<dbReference type="SUPFAM" id="SSF57567">
    <property type="entry name" value="Serine protease inhibitors"/>
    <property type="match status" value="2"/>
</dbReference>
<dbReference type="SMART" id="SM00216">
    <property type="entry name" value="VWD"/>
    <property type="match status" value="2"/>
</dbReference>
<dbReference type="AlphaFoldDB" id="A0A210QH66"/>
<dbReference type="InterPro" id="IPR024731">
    <property type="entry name" value="NELL2-like_EGF"/>
</dbReference>
<dbReference type="InterPro" id="IPR001846">
    <property type="entry name" value="VWF_type-D"/>
</dbReference>
<dbReference type="SMART" id="SM00181">
    <property type="entry name" value="EGF"/>
    <property type="match status" value="4"/>
</dbReference>
<evidence type="ECO:0000259" key="4">
    <source>
        <dbReference type="PROSITE" id="PS51233"/>
    </source>
</evidence>
<dbReference type="PROSITE" id="PS01186">
    <property type="entry name" value="EGF_2"/>
    <property type="match status" value="2"/>
</dbReference>
<evidence type="ECO:0000256" key="2">
    <source>
        <dbReference type="ARBA" id="ARBA00023157"/>
    </source>
</evidence>
<dbReference type="InterPro" id="IPR050780">
    <property type="entry name" value="Mucin_vWF_Thrombospondin_sf"/>
</dbReference>
<keyword evidence="6" id="KW-1185">Reference proteome</keyword>